<dbReference type="GO" id="GO:0007165">
    <property type="term" value="P:signal transduction"/>
    <property type="evidence" value="ECO:0007669"/>
    <property type="project" value="InterPro"/>
</dbReference>
<dbReference type="SUPFAM" id="SSF48350">
    <property type="entry name" value="GTPase activation domain, GAP"/>
    <property type="match status" value="1"/>
</dbReference>
<feature type="region of interest" description="Disordered" evidence="2">
    <location>
        <begin position="800"/>
        <end position="837"/>
    </location>
</feature>
<accession>A0A8C4ZCR1</accession>
<feature type="compositionally biased region" description="Polar residues" evidence="2">
    <location>
        <begin position="61"/>
        <end position="79"/>
    </location>
</feature>
<dbReference type="PROSITE" id="PS50238">
    <property type="entry name" value="RHOGAP"/>
    <property type="match status" value="1"/>
</dbReference>
<evidence type="ECO:0000259" key="3">
    <source>
        <dbReference type="PROSITE" id="PS50238"/>
    </source>
</evidence>
<dbReference type="GO" id="GO:0016477">
    <property type="term" value="P:cell migration"/>
    <property type="evidence" value="ECO:0007669"/>
    <property type="project" value="TreeGrafter"/>
</dbReference>
<feature type="domain" description="Rho-GAP" evidence="3">
    <location>
        <begin position="580"/>
        <end position="798"/>
    </location>
</feature>
<evidence type="ECO:0000256" key="1">
    <source>
        <dbReference type="ARBA" id="ARBA00022468"/>
    </source>
</evidence>
<proteinExistence type="predicted"/>
<dbReference type="OrthoDB" id="120383at2759"/>
<feature type="region of interest" description="Disordered" evidence="2">
    <location>
        <begin position="217"/>
        <end position="345"/>
    </location>
</feature>
<dbReference type="Pfam" id="PF00620">
    <property type="entry name" value="RhoGAP"/>
    <property type="match status" value="1"/>
</dbReference>
<feature type="region of interest" description="Disordered" evidence="2">
    <location>
        <begin position="14"/>
        <end position="155"/>
    </location>
</feature>
<evidence type="ECO:0000256" key="2">
    <source>
        <dbReference type="SAM" id="MobiDB-lite"/>
    </source>
</evidence>
<gene>
    <name evidence="4" type="primary">syde1</name>
</gene>
<dbReference type="InterPro" id="IPR000198">
    <property type="entry name" value="RhoGAP_dom"/>
</dbReference>
<dbReference type="GO" id="GO:0097060">
    <property type="term" value="C:synaptic membrane"/>
    <property type="evidence" value="ECO:0007669"/>
    <property type="project" value="TreeGrafter"/>
</dbReference>
<dbReference type="GeneTree" id="ENSGT01030000234635"/>
<feature type="region of interest" description="Disordered" evidence="2">
    <location>
        <begin position="165"/>
        <end position="184"/>
    </location>
</feature>
<dbReference type="Gene3D" id="1.10.555.10">
    <property type="entry name" value="Rho GTPase activation protein"/>
    <property type="match status" value="1"/>
</dbReference>
<keyword evidence="5" id="KW-1185">Reference proteome</keyword>
<dbReference type="PANTHER" id="PTHR46150">
    <property type="entry name" value="RHO GTPASE-ACTIVATING PROTEIN 100F"/>
    <property type="match status" value="1"/>
</dbReference>
<dbReference type="InterPro" id="IPR008936">
    <property type="entry name" value="Rho_GTPase_activation_prot"/>
</dbReference>
<dbReference type="Pfam" id="PF25336">
    <property type="entry name" value="C2_SYDE"/>
    <property type="match status" value="1"/>
</dbReference>
<reference evidence="4" key="1">
    <citation type="submission" date="2025-08" db="UniProtKB">
        <authorList>
            <consortium name="Ensembl"/>
        </authorList>
    </citation>
    <scope>IDENTIFICATION</scope>
</reference>
<dbReference type="GO" id="GO:0005096">
    <property type="term" value="F:GTPase activator activity"/>
    <property type="evidence" value="ECO:0007669"/>
    <property type="project" value="UniProtKB-KW"/>
</dbReference>
<dbReference type="GeneID" id="115531308"/>
<dbReference type="InterPro" id="IPR052118">
    <property type="entry name" value="Rho-GAP_regulator"/>
</dbReference>
<protein>
    <recommendedName>
        <fullName evidence="3">Rho-GAP domain-containing protein</fullName>
    </recommendedName>
</protein>
<dbReference type="Proteomes" id="UP000694546">
    <property type="component" value="Chromosome 18"/>
</dbReference>
<feature type="compositionally biased region" description="Polar residues" evidence="2">
    <location>
        <begin position="231"/>
        <end position="248"/>
    </location>
</feature>
<name>A0A8C4ZCR1_GADMO</name>
<sequence>MAEPLLKRTFSRLRSRRRAADPKVSDVCVIQTSSSSSSSSSRVGPTAPSSGQHITVAKKQQWAQQGSSRDALPGNSQASSGGLAGRLPPAPAPSGGLPGRPTPDQDKPSSAGLTGRQTLADDKGCGVRPAVGLDREHSSRSQAQASVCPPRGPYLQSLEHSRRTWVMSSGKAQASDEASRLEPCRGQVERGTIWYNPIPEEEEELLWRRREEEMVLGRRREEEVAGGKGPSTLTQPTEDPTPVSNDVAQPTDDIANQPDEITVDHLELPSSVAPPPESSPSSQKKVGMIDRLKSPGTVRKLSMKMKKLPELRRKLSLRSSRSNRHGSKAEGGEEGPSWTNKETPSLASNQNVLSRYHLDSSAPPARPVRRSSRGRSSKGGYLSDGDSPELLPRQPAGSQRAPEGGYDVSSFRLYVGAEQPRGPQRVSGLLTVHLLGLDEMSKTRCDSGGKEVFLAIQVDGVTRARTSLLTLRGAALPLNHTFHLQLERARQLRLVVLTPQANTDPLTNETHTSASSGPIKNRVCCLGGLSIPLLFKACRSQQLCVKLDPRGLLYVKLSLQEHWSVPSTTPQEGGERVFGVELHHLVDRERTAAPVPILIQKTVKEIERRGIQVVGLYRLCGSAAVKKDLRDSFEKDSSAVCLSEEQYPDINVLTGILKDYLRALPSPLITSRLYDDVLAAMRLRPLQTGPAPPCPAPSGSVNCPVELLDCLPPPEKATLSLLLDHLSLVASFRSSNRMTPQNLAVCFGPVLLASTDGVPAAREGGREAGKDSPPVTAVDFKRHIEVLHYLLALWPVPSGGDPEEEEVDAAPLYGPHPSPPPSPPSPPVTHTPLGQPPSRAALRLALPQNPNQQVVVSRRGRGLARLDSPPPINRYAGDWSVCGRDFLSGQDADYDEVAGSGSEEGSDEEEKKEEGWSSGRMFMEEFDAPFSCRLSLKDFDRLILDLDRELAKQINICL</sequence>
<feature type="compositionally biased region" description="Pro residues" evidence="2">
    <location>
        <begin position="814"/>
        <end position="829"/>
    </location>
</feature>
<dbReference type="Ensembl" id="ENSGMOT00000011526.2">
    <property type="protein sequence ID" value="ENSGMOP00000011224.2"/>
    <property type="gene ID" value="ENSGMOG00000010461.2"/>
</dbReference>
<dbReference type="PANTHER" id="PTHR46150:SF2">
    <property type="entry name" value="RHO GTPASE-ACTIVATING PROTEIN SYDE1"/>
    <property type="match status" value="1"/>
</dbReference>
<dbReference type="InterPro" id="IPR057459">
    <property type="entry name" value="SYDE1/2_C2"/>
</dbReference>
<feature type="compositionally biased region" description="Basic residues" evidence="2">
    <location>
        <begin position="367"/>
        <end position="376"/>
    </location>
</feature>
<keyword evidence="1" id="KW-0343">GTPase activation</keyword>
<dbReference type="AlphaFoldDB" id="A0A8C4ZCR1"/>
<evidence type="ECO:0000313" key="4">
    <source>
        <dbReference type="Ensembl" id="ENSGMOP00000011224.2"/>
    </source>
</evidence>
<organism evidence="4 5">
    <name type="scientific">Gadus morhua</name>
    <name type="common">Atlantic cod</name>
    <dbReference type="NCBI Taxonomy" id="8049"/>
    <lineage>
        <taxon>Eukaryota</taxon>
        <taxon>Metazoa</taxon>
        <taxon>Chordata</taxon>
        <taxon>Craniata</taxon>
        <taxon>Vertebrata</taxon>
        <taxon>Euteleostomi</taxon>
        <taxon>Actinopterygii</taxon>
        <taxon>Neopterygii</taxon>
        <taxon>Teleostei</taxon>
        <taxon>Neoteleostei</taxon>
        <taxon>Acanthomorphata</taxon>
        <taxon>Zeiogadaria</taxon>
        <taxon>Gadariae</taxon>
        <taxon>Gadiformes</taxon>
        <taxon>Gadoidei</taxon>
        <taxon>Gadidae</taxon>
        <taxon>Gadus</taxon>
    </lineage>
</organism>
<dbReference type="SMART" id="SM00324">
    <property type="entry name" value="RhoGAP"/>
    <property type="match status" value="1"/>
</dbReference>
<feature type="region of interest" description="Disordered" evidence="2">
    <location>
        <begin position="894"/>
        <end position="918"/>
    </location>
</feature>
<dbReference type="RefSeq" id="XP_030196350.1">
    <property type="nucleotide sequence ID" value="XM_030340490.1"/>
</dbReference>
<evidence type="ECO:0000313" key="5">
    <source>
        <dbReference type="Proteomes" id="UP000694546"/>
    </source>
</evidence>
<dbReference type="GO" id="GO:0046578">
    <property type="term" value="P:regulation of Ras protein signal transduction"/>
    <property type="evidence" value="ECO:0007669"/>
    <property type="project" value="TreeGrafter"/>
</dbReference>
<reference evidence="4" key="2">
    <citation type="submission" date="2025-09" db="UniProtKB">
        <authorList>
            <consortium name="Ensembl"/>
        </authorList>
    </citation>
    <scope>IDENTIFICATION</scope>
</reference>
<feature type="region of interest" description="Disordered" evidence="2">
    <location>
        <begin position="357"/>
        <end position="405"/>
    </location>
</feature>